<comment type="similarity">
    <text evidence="2">Belongs to the major facilitator superfamily. Bcr/CmlA family.</text>
</comment>
<dbReference type="InterPro" id="IPR020846">
    <property type="entry name" value="MFS_dom"/>
</dbReference>
<feature type="transmembrane region" description="Helical" evidence="8">
    <location>
        <begin position="163"/>
        <end position="183"/>
    </location>
</feature>
<dbReference type="EMBL" id="CP035107">
    <property type="protein sequence ID" value="QAR30126.1"/>
    <property type="molecule type" value="Genomic_DNA"/>
</dbReference>
<dbReference type="AlphaFoldDB" id="A0A410JPS4"/>
<proteinExistence type="inferred from homology"/>
<evidence type="ECO:0000313" key="11">
    <source>
        <dbReference type="Proteomes" id="UP000287701"/>
    </source>
</evidence>
<keyword evidence="4" id="KW-1003">Cell membrane</keyword>
<evidence type="ECO:0000256" key="5">
    <source>
        <dbReference type="ARBA" id="ARBA00022692"/>
    </source>
</evidence>
<dbReference type="CDD" id="cd17320">
    <property type="entry name" value="MFS_MdfA_MDR_like"/>
    <property type="match status" value="1"/>
</dbReference>
<gene>
    <name evidence="10" type="ORF">EQP59_01505</name>
</gene>
<dbReference type="PANTHER" id="PTHR23502">
    <property type="entry name" value="MAJOR FACILITATOR SUPERFAMILY"/>
    <property type="match status" value="1"/>
</dbReference>
<evidence type="ECO:0000313" key="10">
    <source>
        <dbReference type="EMBL" id="QAR30126.1"/>
    </source>
</evidence>
<feature type="transmembrane region" description="Helical" evidence="8">
    <location>
        <begin position="307"/>
        <end position="326"/>
    </location>
</feature>
<evidence type="ECO:0000256" key="1">
    <source>
        <dbReference type="ARBA" id="ARBA00004651"/>
    </source>
</evidence>
<dbReference type="GO" id="GO:0042910">
    <property type="term" value="F:xenobiotic transmembrane transporter activity"/>
    <property type="evidence" value="ECO:0007669"/>
    <property type="project" value="InterPro"/>
</dbReference>
<evidence type="ECO:0000256" key="7">
    <source>
        <dbReference type="ARBA" id="ARBA00023136"/>
    </source>
</evidence>
<name>A0A410JPS4_ORNRH</name>
<sequence length="399" mass="44210">MIMNPKTRLIFLIGAIAAIGPFTVDMYLPGFPAIARDLNTTEKMVSYTLTSYFIGISIGQLFYGPILDKFGRKKPLLLGLTLYLISSVVCALSPHVYILILARFVQALGASVGMVAGTAIIRDQYGASEVAKMLSSVLLVMGVAPVIAPSLGSFFISHLSWRYIFYFLTLVSGILILSLKIFLSETHGYQPHMDFRIRPILYNYYTALRQSKFVKYTLGGSIAMAIMFAYVSSIPFILMNIYKVSAGTFGIIFACNAAGFISGSQLNRLLLREFQLHNLTRIVSFVQLLVSVVFLILAYNFELPLPVFLAFVFVVLFLLGFINPNATALALESFEKNIGVASALNGAVRMATAALTSAMMGVCYNGTQYPLIWFMVVLSLFGFIFIAWVRRNGFFKQRK</sequence>
<evidence type="ECO:0000256" key="3">
    <source>
        <dbReference type="ARBA" id="ARBA00022448"/>
    </source>
</evidence>
<feature type="transmembrane region" description="Helical" evidence="8">
    <location>
        <begin position="7"/>
        <end position="24"/>
    </location>
</feature>
<evidence type="ECO:0000256" key="8">
    <source>
        <dbReference type="SAM" id="Phobius"/>
    </source>
</evidence>
<protein>
    <submittedName>
        <fullName evidence="10">Bcr/CflA family efflux MFS transporter</fullName>
    </submittedName>
</protein>
<dbReference type="PANTHER" id="PTHR23502:SF132">
    <property type="entry name" value="POLYAMINE TRANSPORTER 2-RELATED"/>
    <property type="match status" value="1"/>
</dbReference>
<reference evidence="10 11" key="1">
    <citation type="submission" date="2019-01" db="EMBL/GenBank/DDBJ databases">
        <title>Whole Genome of Ornithobacterium rhinotracheale FARPER-174b.</title>
        <authorList>
            <person name="Tataje-Lavanda L.A."/>
            <person name="Montalvan A."/>
            <person name="Montesinos R."/>
            <person name="Zimic M."/>
            <person name="Fernandez-Sanchez M."/>
            <person name="Fernandez-Diaz M."/>
        </authorList>
    </citation>
    <scope>NUCLEOTIDE SEQUENCE [LARGE SCALE GENOMIC DNA]</scope>
    <source>
        <strain evidence="10 11">FARPER-174b</strain>
    </source>
</reference>
<evidence type="ECO:0000256" key="4">
    <source>
        <dbReference type="ARBA" id="ARBA00022475"/>
    </source>
</evidence>
<feature type="transmembrane region" description="Helical" evidence="8">
    <location>
        <begin position="216"/>
        <end position="238"/>
    </location>
</feature>
<dbReference type="Gene3D" id="1.20.1720.10">
    <property type="entry name" value="Multidrug resistance protein D"/>
    <property type="match status" value="1"/>
</dbReference>
<dbReference type="PROSITE" id="PS50850">
    <property type="entry name" value="MFS"/>
    <property type="match status" value="1"/>
</dbReference>
<dbReference type="Proteomes" id="UP000287701">
    <property type="component" value="Chromosome"/>
</dbReference>
<evidence type="ECO:0000256" key="2">
    <source>
        <dbReference type="ARBA" id="ARBA00006236"/>
    </source>
</evidence>
<feature type="domain" description="Major facilitator superfamily (MFS) profile" evidence="9">
    <location>
        <begin position="9"/>
        <end position="394"/>
    </location>
</feature>
<dbReference type="SUPFAM" id="SSF103473">
    <property type="entry name" value="MFS general substrate transporter"/>
    <property type="match status" value="1"/>
</dbReference>
<dbReference type="NCBIfam" id="TIGR00710">
    <property type="entry name" value="efflux_Bcr_CflA"/>
    <property type="match status" value="1"/>
</dbReference>
<keyword evidence="7 8" id="KW-0472">Membrane</keyword>
<dbReference type="GO" id="GO:0005886">
    <property type="term" value="C:plasma membrane"/>
    <property type="evidence" value="ECO:0007669"/>
    <property type="project" value="UniProtKB-SubCell"/>
</dbReference>
<organism evidence="10 11">
    <name type="scientific">Ornithobacterium rhinotracheale</name>
    <dbReference type="NCBI Taxonomy" id="28251"/>
    <lineage>
        <taxon>Bacteria</taxon>
        <taxon>Pseudomonadati</taxon>
        <taxon>Bacteroidota</taxon>
        <taxon>Flavobacteriia</taxon>
        <taxon>Flavobacteriales</taxon>
        <taxon>Weeksellaceae</taxon>
        <taxon>Ornithobacterium</taxon>
    </lineage>
</organism>
<keyword evidence="3" id="KW-0813">Transport</keyword>
<dbReference type="InterPro" id="IPR036259">
    <property type="entry name" value="MFS_trans_sf"/>
</dbReference>
<feature type="transmembrane region" description="Helical" evidence="8">
    <location>
        <begin position="76"/>
        <end position="98"/>
    </location>
</feature>
<feature type="transmembrane region" description="Helical" evidence="8">
    <location>
        <begin position="371"/>
        <end position="389"/>
    </location>
</feature>
<dbReference type="GO" id="GO:1990961">
    <property type="term" value="P:xenobiotic detoxification by transmembrane export across the plasma membrane"/>
    <property type="evidence" value="ECO:0007669"/>
    <property type="project" value="InterPro"/>
</dbReference>
<dbReference type="InterPro" id="IPR011701">
    <property type="entry name" value="MFS"/>
</dbReference>
<dbReference type="Pfam" id="PF07690">
    <property type="entry name" value="MFS_1"/>
    <property type="match status" value="1"/>
</dbReference>
<feature type="transmembrane region" description="Helical" evidence="8">
    <location>
        <begin position="244"/>
        <end position="261"/>
    </location>
</feature>
<evidence type="ECO:0000256" key="6">
    <source>
        <dbReference type="ARBA" id="ARBA00022989"/>
    </source>
</evidence>
<feature type="transmembrane region" description="Helical" evidence="8">
    <location>
        <begin position="338"/>
        <end position="359"/>
    </location>
</feature>
<accession>A0A410JPS4</accession>
<feature type="transmembrane region" description="Helical" evidence="8">
    <location>
        <begin position="44"/>
        <end position="64"/>
    </location>
</feature>
<feature type="transmembrane region" description="Helical" evidence="8">
    <location>
        <begin position="282"/>
        <end position="301"/>
    </location>
</feature>
<dbReference type="OrthoDB" id="9800416at2"/>
<keyword evidence="5 8" id="KW-0812">Transmembrane</keyword>
<comment type="subcellular location">
    <subcellularLocation>
        <location evidence="1">Cell membrane</location>
        <topology evidence="1">Multi-pass membrane protein</topology>
    </subcellularLocation>
</comment>
<evidence type="ECO:0000259" key="9">
    <source>
        <dbReference type="PROSITE" id="PS50850"/>
    </source>
</evidence>
<feature type="transmembrane region" description="Helical" evidence="8">
    <location>
        <begin position="133"/>
        <end position="157"/>
    </location>
</feature>
<feature type="transmembrane region" description="Helical" evidence="8">
    <location>
        <begin position="104"/>
        <end position="121"/>
    </location>
</feature>
<dbReference type="InterPro" id="IPR004812">
    <property type="entry name" value="Efflux_drug-R_Bcr/CmlA"/>
</dbReference>
<keyword evidence="6 8" id="KW-1133">Transmembrane helix</keyword>